<keyword evidence="3" id="KW-0732">Signal</keyword>
<dbReference type="InterPro" id="IPR030678">
    <property type="entry name" value="Peptide/Ni-bd"/>
</dbReference>
<dbReference type="Gene3D" id="3.10.105.10">
    <property type="entry name" value="Dipeptide-binding Protein, Domain 3"/>
    <property type="match status" value="1"/>
</dbReference>
<dbReference type="GO" id="GO:0043190">
    <property type="term" value="C:ATP-binding cassette (ABC) transporter complex"/>
    <property type="evidence" value="ECO:0007669"/>
    <property type="project" value="InterPro"/>
</dbReference>
<evidence type="ECO:0000256" key="3">
    <source>
        <dbReference type="ARBA" id="ARBA00022729"/>
    </source>
</evidence>
<gene>
    <name evidence="5" type="ORF">SAMN05518846_109157</name>
</gene>
<dbReference type="RefSeq" id="WP_092270165.1">
    <property type="nucleotide sequence ID" value="NZ_FORT01000009.1"/>
</dbReference>
<dbReference type="PANTHER" id="PTHR30290">
    <property type="entry name" value="PERIPLASMIC BINDING COMPONENT OF ABC TRANSPORTER"/>
    <property type="match status" value="1"/>
</dbReference>
<evidence type="ECO:0000256" key="2">
    <source>
        <dbReference type="ARBA" id="ARBA00022448"/>
    </source>
</evidence>
<proteinExistence type="inferred from homology"/>
<comment type="similarity">
    <text evidence="1">Belongs to the bacterial solute-binding protein 5 family.</text>
</comment>
<dbReference type="PANTHER" id="PTHR30290:SF9">
    <property type="entry name" value="OLIGOPEPTIDE-BINDING PROTEIN APPA"/>
    <property type="match status" value="1"/>
</dbReference>
<dbReference type="AlphaFoldDB" id="A0A1I3XBG2"/>
<protein>
    <submittedName>
        <fullName evidence="5">Peptide/nickel transport system substrate-binding protein/oligopeptide transport system substrate-binding protein</fullName>
    </submittedName>
</protein>
<evidence type="ECO:0000256" key="1">
    <source>
        <dbReference type="ARBA" id="ARBA00005695"/>
    </source>
</evidence>
<sequence>MKKPSRVLFSFILILIILSSAVLSGCGKSASSGRTLTISQQKDPGTADVQLTTDDYTIPLNIYDRLVEAKTVAPGKSELVPGLAESWDVSPDGLKYTFHLRKNVKFHNGEIFKADDVLFTFDRMLDPKTKALNTDFLDMIAGAQERMDGKADSVSGLKVIDDNTIEITLSEAFAPFVANLATPPGSIYNRKAVTEAGDQFGLEPDKTIGTGPFKLSKWSLNDSIEMTAFADYWRGAPKFDGLVMKIVPDAETNRMMFETGKLDILDLEDSASQIPQFKSNDKWKNQVVSGPIVGVYYYAFNEDMEALGDVRVRKAIQMALDRQTLLDKLYNGEGKLVDGISPPGLLGYNPDLPKIEYSPEKAKALLAEAGYPNGFDMEIAQVTDSPNTLKMNEAVQAMLSKVGIKVKITQMDESTYFATRKEGKLPSAHNNWSADYNDPDNFFYTFFSAKNAKARSFNYTNKAVQDDLEKARTMVDQNERIKLYQELEKKIVQEDAAWIPLFALNHLFVVQPRVKNFQVSWNGWSAMSFYDIDIVEEK</sequence>
<dbReference type="EMBL" id="FORT01000009">
    <property type="protein sequence ID" value="SFK16902.1"/>
    <property type="molecule type" value="Genomic_DNA"/>
</dbReference>
<name>A0A1I3XBG2_9BACL</name>
<dbReference type="PROSITE" id="PS51257">
    <property type="entry name" value="PROKAR_LIPOPROTEIN"/>
    <property type="match status" value="1"/>
</dbReference>
<accession>A0A1I3XBG2</accession>
<dbReference type="Pfam" id="PF00496">
    <property type="entry name" value="SBP_bac_5"/>
    <property type="match status" value="1"/>
</dbReference>
<reference evidence="6" key="1">
    <citation type="submission" date="2016-10" db="EMBL/GenBank/DDBJ databases">
        <authorList>
            <person name="Varghese N."/>
            <person name="Submissions S."/>
        </authorList>
    </citation>
    <scope>NUCLEOTIDE SEQUENCE [LARGE SCALE GENOMIC DNA]</scope>
    <source>
        <strain evidence="6">OK042</strain>
    </source>
</reference>
<feature type="domain" description="Solute-binding protein family 5" evidence="4">
    <location>
        <begin position="78"/>
        <end position="452"/>
    </location>
</feature>
<dbReference type="GO" id="GO:0042597">
    <property type="term" value="C:periplasmic space"/>
    <property type="evidence" value="ECO:0007669"/>
    <property type="project" value="UniProtKB-ARBA"/>
</dbReference>
<evidence type="ECO:0000313" key="6">
    <source>
        <dbReference type="Proteomes" id="UP000198915"/>
    </source>
</evidence>
<dbReference type="GO" id="GO:0015833">
    <property type="term" value="P:peptide transport"/>
    <property type="evidence" value="ECO:0007669"/>
    <property type="project" value="TreeGrafter"/>
</dbReference>
<keyword evidence="6" id="KW-1185">Reference proteome</keyword>
<evidence type="ECO:0000313" key="5">
    <source>
        <dbReference type="EMBL" id="SFK16902.1"/>
    </source>
</evidence>
<dbReference type="Proteomes" id="UP000198915">
    <property type="component" value="Unassembled WGS sequence"/>
</dbReference>
<evidence type="ECO:0000259" key="4">
    <source>
        <dbReference type="Pfam" id="PF00496"/>
    </source>
</evidence>
<organism evidence="5 6">
    <name type="scientific">Brevibacillus centrosporus</name>
    <dbReference type="NCBI Taxonomy" id="54910"/>
    <lineage>
        <taxon>Bacteria</taxon>
        <taxon>Bacillati</taxon>
        <taxon>Bacillota</taxon>
        <taxon>Bacilli</taxon>
        <taxon>Bacillales</taxon>
        <taxon>Paenibacillaceae</taxon>
        <taxon>Brevibacillus</taxon>
    </lineage>
</organism>
<dbReference type="GO" id="GO:1904680">
    <property type="term" value="F:peptide transmembrane transporter activity"/>
    <property type="evidence" value="ECO:0007669"/>
    <property type="project" value="TreeGrafter"/>
</dbReference>
<dbReference type="Gene3D" id="3.40.190.10">
    <property type="entry name" value="Periplasmic binding protein-like II"/>
    <property type="match status" value="1"/>
</dbReference>
<dbReference type="Gene3D" id="3.90.76.10">
    <property type="entry name" value="Dipeptide-binding Protein, Domain 1"/>
    <property type="match status" value="1"/>
</dbReference>
<dbReference type="SUPFAM" id="SSF53850">
    <property type="entry name" value="Periplasmic binding protein-like II"/>
    <property type="match status" value="1"/>
</dbReference>
<dbReference type="InterPro" id="IPR000914">
    <property type="entry name" value="SBP_5_dom"/>
</dbReference>
<dbReference type="PIRSF" id="PIRSF002741">
    <property type="entry name" value="MppA"/>
    <property type="match status" value="1"/>
</dbReference>
<keyword evidence="2" id="KW-0813">Transport</keyword>
<dbReference type="STRING" id="1884381.SAMN05518846_109157"/>
<dbReference type="InterPro" id="IPR039424">
    <property type="entry name" value="SBP_5"/>
</dbReference>